<accession>A0ACB8VJH0</accession>
<reference evidence="1" key="1">
    <citation type="submission" date="2022-04" db="EMBL/GenBank/DDBJ databases">
        <title>Jade perch genome.</title>
        <authorList>
            <person name="Chao B."/>
        </authorList>
    </citation>
    <scope>NUCLEOTIDE SEQUENCE</scope>
    <source>
        <strain evidence="1">CB-2022</strain>
    </source>
</reference>
<protein>
    <submittedName>
        <fullName evidence="1">Uncharacterized protein</fullName>
    </submittedName>
</protein>
<name>A0ACB8VJH0_9TELE</name>
<evidence type="ECO:0000313" key="2">
    <source>
        <dbReference type="Proteomes" id="UP000831701"/>
    </source>
</evidence>
<proteinExistence type="predicted"/>
<sequence length="393" mass="44526">MCWLTRSLKVRKKIHSLAVVLIKFFSNLLEIVTDYVTCVSPGEGFISTSRILRLFRASIRATVQDETTKIQEYIRKLIPQNECLSEYLRQQKPNNAEEEDGPSWRDKSLHGSCHTPTNLLLLSLAVSNLLMGLLLMPVEIIYIESCWFLGDILCTLYYVVDYIITSVLVANMVLISADRYIAICDPLHYPTRVTKRRAQISLCMCWVCSVFYRFLLLHDHLKQPGRSNSCSGECVVVVNHIAGVVDLICTFIIPITVIILLYLRVFVVAVSQARLMRSHVVAVMSQCPGTATVKKMEIKAARTLGIVVLVFLFCFCPYYYPTLLGKDTSVNASAADFAIWLAHFNSCLNPVIYAFFYPWFRKSVKHILTLKILRPGSRDTKFITIGESGSVDQ</sequence>
<keyword evidence="2" id="KW-1185">Reference proteome</keyword>
<gene>
    <name evidence="1" type="ORF">L3Q82_004258</name>
</gene>
<dbReference type="EMBL" id="CM041550">
    <property type="protein sequence ID" value="KAI3355666.1"/>
    <property type="molecule type" value="Genomic_DNA"/>
</dbReference>
<dbReference type="Proteomes" id="UP000831701">
    <property type="component" value="Chromosome 20"/>
</dbReference>
<organism evidence="1 2">
    <name type="scientific">Scortum barcoo</name>
    <name type="common">barcoo grunter</name>
    <dbReference type="NCBI Taxonomy" id="214431"/>
    <lineage>
        <taxon>Eukaryota</taxon>
        <taxon>Metazoa</taxon>
        <taxon>Chordata</taxon>
        <taxon>Craniata</taxon>
        <taxon>Vertebrata</taxon>
        <taxon>Euteleostomi</taxon>
        <taxon>Actinopterygii</taxon>
        <taxon>Neopterygii</taxon>
        <taxon>Teleostei</taxon>
        <taxon>Neoteleostei</taxon>
        <taxon>Acanthomorphata</taxon>
        <taxon>Eupercaria</taxon>
        <taxon>Centrarchiformes</taxon>
        <taxon>Terapontoidei</taxon>
        <taxon>Terapontidae</taxon>
        <taxon>Scortum</taxon>
    </lineage>
</organism>
<comment type="caution">
    <text evidence="1">The sequence shown here is derived from an EMBL/GenBank/DDBJ whole genome shotgun (WGS) entry which is preliminary data.</text>
</comment>
<evidence type="ECO:0000313" key="1">
    <source>
        <dbReference type="EMBL" id="KAI3355666.1"/>
    </source>
</evidence>